<proteinExistence type="predicted"/>
<name>A0AAV0AVB6_PHAPC</name>
<keyword evidence="2" id="KW-1185">Reference proteome</keyword>
<evidence type="ECO:0000313" key="1">
    <source>
        <dbReference type="EMBL" id="CAH7673890.1"/>
    </source>
</evidence>
<sequence length="103" mass="11302">MALALKMVPGDPTLLTASIQNVERATKLIRECLEDMKQKKGNGPVKERLSGRQWIKTQSKEGTDLALQLDVVISVAITSVTNREPIYTGKQGVSTRLQLGQNP</sequence>
<dbReference type="AlphaFoldDB" id="A0AAV0AVB6"/>
<gene>
    <name evidence="1" type="ORF">PPACK8108_LOCUS8792</name>
</gene>
<dbReference type="Proteomes" id="UP001153365">
    <property type="component" value="Unassembled WGS sequence"/>
</dbReference>
<protein>
    <submittedName>
        <fullName evidence="1">Uncharacterized protein</fullName>
    </submittedName>
</protein>
<reference evidence="1" key="1">
    <citation type="submission" date="2022-06" db="EMBL/GenBank/DDBJ databases">
        <authorList>
            <consortium name="SYNGENTA / RWTH Aachen University"/>
        </authorList>
    </citation>
    <scope>NUCLEOTIDE SEQUENCE</scope>
</reference>
<dbReference type="EMBL" id="CALTRL010001848">
    <property type="protein sequence ID" value="CAH7673890.1"/>
    <property type="molecule type" value="Genomic_DNA"/>
</dbReference>
<evidence type="ECO:0000313" key="2">
    <source>
        <dbReference type="Proteomes" id="UP001153365"/>
    </source>
</evidence>
<organism evidence="1 2">
    <name type="scientific">Phakopsora pachyrhizi</name>
    <name type="common">Asian soybean rust disease fungus</name>
    <dbReference type="NCBI Taxonomy" id="170000"/>
    <lineage>
        <taxon>Eukaryota</taxon>
        <taxon>Fungi</taxon>
        <taxon>Dikarya</taxon>
        <taxon>Basidiomycota</taxon>
        <taxon>Pucciniomycotina</taxon>
        <taxon>Pucciniomycetes</taxon>
        <taxon>Pucciniales</taxon>
        <taxon>Phakopsoraceae</taxon>
        <taxon>Phakopsora</taxon>
    </lineage>
</organism>
<comment type="caution">
    <text evidence="1">The sequence shown here is derived from an EMBL/GenBank/DDBJ whole genome shotgun (WGS) entry which is preliminary data.</text>
</comment>
<accession>A0AAV0AVB6</accession>